<dbReference type="Proteomes" id="UP000317078">
    <property type="component" value="Unassembled WGS sequence"/>
</dbReference>
<sequence length="105" mass="11247">MGEEATADLAFDAEARAHVSDLVTMPEAIVDFELDLGGRRYQHDIAYLERYSQGWLLIMDATEALAYLGTQPGIVGAAQCTSDNAVAVAITRAINGACRCRIAAN</sequence>
<evidence type="ECO:0000313" key="2">
    <source>
        <dbReference type="Proteomes" id="UP000317078"/>
    </source>
</evidence>
<protein>
    <submittedName>
        <fullName evidence="1">Uncharacterized protein</fullName>
    </submittedName>
</protein>
<reference evidence="1 2" key="1">
    <citation type="journal article" date="2019" name="Environ. Microbiol.">
        <title>Species interactions and distinct microbial communities in high Arctic permafrost affected cryosols are associated with the CH4 and CO2 gas fluxes.</title>
        <authorList>
            <person name="Altshuler I."/>
            <person name="Hamel J."/>
            <person name="Turney S."/>
            <person name="Magnuson E."/>
            <person name="Levesque R."/>
            <person name="Greer C."/>
            <person name="Whyte L.G."/>
        </authorList>
    </citation>
    <scope>NUCLEOTIDE SEQUENCE [LARGE SCALE GENOMIC DNA]</scope>
    <source>
        <strain evidence="1 2">S9.3B</strain>
    </source>
</reference>
<evidence type="ECO:0000313" key="1">
    <source>
        <dbReference type="EMBL" id="TPG49284.1"/>
    </source>
</evidence>
<dbReference type="EMBL" id="RCZP01000029">
    <property type="protein sequence ID" value="TPG49284.1"/>
    <property type="molecule type" value="Genomic_DNA"/>
</dbReference>
<keyword evidence="2" id="KW-1185">Reference proteome</keyword>
<gene>
    <name evidence="1" type="ORF">EAH89_21480</name>
</gene>
<dbReference type="AlphaFoldDB" id="A0A502FIR7"/>
<comment type="caution">
    <text evidence="1">The sequence shown here is derived from an EMBL/GenBank/DDBJ whole genome shotgun (WGS) entry which is preliminary data.</text>
</comment>
<accession>A0A502FIR7</accession>
<dbReference type="RefSeq" id="WP_140885793.1">
    <property type="nucleotide sequence ID" value="NZ_RCZP01000029.1"/>
</dbReference>
<proteinExistence type="predicted"/>
<organism evidence="1 2">
    <name type="scientific">Muricoccus nepalensis</name>
    <dbReference type="NCBI Taxonomy" id="1854500"/>
    <lineage>
        <taxon>Bacteria</taxon>
        <taxon>Pseudomonadati</taxon>
        <taxon>Pseudomonadota</taxon>
        <taxon>Alphaproteobacteria</taxon>
        <taxon>Acetobacterales</taxon>
        <taxon>Roseomonadaceae</taxon>
        <taxon>Muricoccus</taxon>
    </lineage>
</organism>
<name>A0A502FIR7_9PROT</name>